<sequence length="439" mass="49784">MSKSTPHTTALQSGRHRAFSIVSKALTREMIEEFVAAHPNDRVHGVIHDRDPGTDEHAHVFWYSKTQRTPAAVQRKFPVPVIVRPFIYHPGEPGTDRGKFAMARAARYNTHEHPDQQALGKARYGDDEMIATPGWDWRADVDALNAREHVDPERPARLTLIERLAKRVLAGELTARDVHRQNEKIYLAKGPSYWARLEHTAAEWKRQEAEETERRAYEERRQAEEAEQVERAEQAERERQAADEREAAERAEREAQARQQAEEHAAREAALKAEQATPEYQERVAAEQAERERDDLIDMIAMFHDVKGPRSDRGAHAISYAAELGLTSSDHVCEDGKLTHLGAVLTYAEAVLDLDPDDVDIDEIMPEIQSEIDSYRREISSAGRQLGAAEYHAAEGNQVGFKRALNLRKMYSGYSDLITLPSPRSEIKKAWRDQLLAAA</sequence>
<feature type="compositionally biased region" description="Basic and acidic residues" evidence="1">
    <location>
        <begin position="215"/>
        <end position="271"/>
    </location>
</feature>
<feature type="region of interest" description="Disordered" evidence="1">
    <location>
        <begin position="215"/>
        <end position="291"/>
    </location>
</feature>
<accession>A0ABS9L503</accession>
<reference evidence="2" key="1">
    <citation type="submission" date="2022-01" db="EMBL/GenBank/DDBJ databases">
        <authorList>
            <person name="Jo J.-H."/>
            <person name="Im W.-T."/>
        </authorList>
    </citation>
    <scope>NUCLEOTIDE SEQUENCE</scope>
    <source>
        <strain evidence="2">I2-34</strain>
    </source>
</reference>
<evidence type="ECO:0000313" key="2">
    <source>
        <dbReference type="EMBL" id="MCG2621766.1"/>
    </source>
</evidence>
<comment type="caution">
    <text evidence="2">The sequence shown here is derived from an EMBL/GenBank/DDBJ whole genome shotgun (WGS) entry which is preliminary data.</text>
</comment>
<gene>
    <name evidence="2" type="ORF">LVY72_07520</name>
</gene>
<dbReference type="Gene3D" id="3.40.1310.30">
    <property type="match status" value="1"/>
</dbReference>
<organism evidence="2 3">
    <name type="scientific">Arthrobacter hankyongi</name>
    <dbReference type="NCBI Taxonomy" id="2904801"/>
    <lineage>
        <taxon>Bacteria</taxon>
        <taxon>Bacillati</taxon>
        <taxon>Actinomycetota</taxon>
        <taxon>Actinomycetes</taxon>
        <taxon>Micrococcales</taxon>
        <taxon>Micrococcaceae</taxon>
        <taxon>Arthrobacter</taxon>
    </lineage>
</organism>
<evidence type="ECO:0000256" key="1">
    <source>
        <dbReference type="SAM" id="MobiDB-lite"/>
    </source>
</evidence>
<keyword evidence="3" id="KW-1185">Reference proteome</keyword>
<name>A0ABS9L503_9MICC</name>
<protein>
    <submittedName>
        <fullName evidence="2">Uncharacterized protein</fullName>
    </submittedName>
</protein>
<evidence type="ECO:0000313" key="3">
    <source>
        <dbReference type="Proteomes" id="UP001165368"/>
    </source>
</evidence>
<proteinExistence type="predicted"/>
<dbReference type="RefSeq" id="WP_237819292.1">
    <property type="nucleotide sequence ID" value="NZ_JAKLTQ010000003.1"/>
</dbReference>
<dbReference type="Proteomes" id="UP001165368">
    <property type="component" value="Unassembled WGS sequence"/>
</dbReference>
<dbReference type="EMBL" id="JAKLTQ010000003">
    <property type="protein sequence ID" value="MCG2621766.1"/>
    <property type="molecule type" value="Genomic_DNA"/>
</dbReference>
<feature type="compositionally biased region" description="Basic and acidic residues" evidence="1">
    <location>
        <begin position="280"/>
        <end position="291"/>
    </location>
</feature>